<organism evidence="1 2">
    <name type="scientific">Anabarilius grahami</name>
    <name type="common">Kanglang fish</name>
    <name type="synonym">Barilius grahami</name>
    <dbReference type="NCBI Taxonomy" id="495550"/>
    <lineage>
        <taxon>Eukaryota</taxon>
        <taxon>Metazoa</taxon>
        <taxon>Chordata</taxon>
        <taxon>Craniata</taxon>
        <taxon>Vertebrata</taxon>
        <taxon>Euteleostomi</taxon>
        <taxon>Actinopterygii</taxon>
        <taxon>Neopterygii</taxon>
        <taxon>Teleostei</taxon>
        <taxon>Ostariophysi</taxon>
        <taxon>Cypriniformes</taxon>
        <taxon>Xenocyprididae</taxon>
        <taxon>Xenocypridinae</taxon>
        <taxon>Xenocypridinae incertae sedis</taxon>
        <taxon>Anabarilius</taxon>
    </lineage>
</organism>
<dbReference type="EMBL" id="RJVU01015140">
    <property type="protein sequence ID" value="ROL52654.1"/>
    <property type="molecule type" value="Genomic_DNA"/>
</dbReference>
<gene>
    <name evidence="1" type="ORF">DPX16_7390</name>
</gene>
<sequence length="130" mass="14451">MGLEHMTVASYLAICLFRHIKGGRGQPCRPVPVSHVWHMVFGSAHVRGTPLCVSSLGLRSSQWLTCLPALPWRLRETTVKHNYGLVWRENMRLRGNAGARGSLVGPVCAFDLLNLPEQFSRLSKLVGAVY</sequence>
<accession>A0A3N0Z3A7</accession>
<comment type="caution">
    <text evidence="1">The sequence shown here is derived from an EMBL/GenBank/DDBJ whole genome shotgun (WGS) entry which is preliminary data.</text>
</comment>
<protein>
    <submittedName>
        <fullName evidence="1">Uncharacterized protein</fullName>
    </submittedName>
</protein>
<evidence type="ECO:0000313" key="1">
    <source>
        <dbReference type="EMBL" id="ROL52654.1"/>
    </source>
</evidence>
<proteinExistence type="predicted"/>
<dbReference type="AlphaFoldDB" id="A0A3N0Z3A7"/>
<evidence type="ECO:0000313" key="2">
    <source>
        <dbReference type="Proteomes" id="UP000281406"/>
    </source>
</evidence>
<name>A0A3N0Z3A7_ANAGA</name>
<dbReference type="Proteomes" id="UP000281406">
    <property type="component" value="Unassembled WGS sequence"/>
</dbReference>
<keyword evidence="2" id="KW-1185">Reference proteome</keyword>
<reference evidence="1 2" key="1">
    <citation type="submission" date="2018-10" db="EMBL/GenBank/DDBJ databases">
        <title>Genome assembly for a Yunnan-Guizhou Plateau 3E fish, Anabarilius grahami (Regan), and its evolutionary and genetic applications.</title>
        <authorList>
            <person name="Jiang W."/>
        </authorList>
    </citation>
    <scope>NUCLEOTIDE SEQUENCE [LARGE SCALE GENOMIC DNA]</scope>
    <source>
        <strain evidence="1">AG-KIZ</strain>
        <tissue evidence="1">Muscle</tissue>
    </source>
</reference>